<feature type="transmembrane region" description="Helical" evidence="3">
    <location>
        <begin position="364"/>
        <end position="380"/>
    </location>
</feature>
<keyword evidence="3" id="KW-1133">Transmembrane helix</keyword>
<evidence type="ECO:0000256" key="1">
    <source>
        <dbReference type="SAM" id="Coils"/>
    </source>
</evidence>
<feature type="transmembrane region" description="Helical" evidence="3">
    <location>
        <begin position="586"/>
        <end position="606"/>
    </location>
</feature>
<protein>
    <submittedName>
        <fullName evidence="5">Innexin</fullName>
    </submittedName>
</protein>
<name>A0A915LRU8_MELJA</name>
<evidence type="ECO:0000256" key="2">
    <source>
        <dbReference type="SAM" id="MobiDB-lite"/>
    </source>
</evidence>
<feature type="compositionally biased region" description="Basic and acidic residues" evidence="2">
    <location>
        <begin position="435"/>
        <end position="447"/>
    </location>
</feature>
<sequence>MQKYLNKYLQRPENYLIVFIRLIRAKYGEYSDKSFKEIYEQFYIYNEGETKAEVEVRRVESLRRERRKGRNNKNDSFANEEEDIEIGRPSIDPNLIENEEQSMPNICLDRQNEAKEILITYREPPATDRKGMKKFIPSFLIKSKSQKRAEKIEEAKRLQETDKEKAEKLLARHKRKEKKRREKALLAVLKERARIERSRKIFADSVEVILTWCRLRTSFAIYYGNLNKLFMPPRNSDYKLQDIMGMMKDFDIEISTLLIDAFFFDLFSIYVTYQLLRLWCNLGCCRFILWTFPFTLLVGYCTIQPMLVIEEQLDETLCRFKEGKSLNNFYDLYIRKIQTTKLNWLTAIYVNCIFFTLWKSYDIFWFWFHLFLCICFPALRPENYLIVFIRLIYAKYGEYSDKSFKEIYEQFYKYEGKTKAEVELKRVETLRREKRESRRAGNKKVDDSSSSEEEENIEIGRPTLYPKLVDNEEQAMPNIRLDRQKGAGKNKQDQLEGLITHQEPPKNEGNVLKKFIPSFLINKSNSQKRKENIEEAKRLQERDKEKTEKLLIKQERKEKKRAELALLREKAKIERRRKNFADSVDLLLTYCRLTTSFAVMVGNVHKMFLPRYLAPPRNSVYDSPDILMVFGFTLLIDVGFFWLLTILR</sequence>
<proteinExistence type="predicted"/>
<evidence type="ECO:0000256" key="3">
    <source>
        <dbReference type="SAM" id="Phobius"/>
    </source>
</evidence>
<keyword evidence="3" id="KW-0472">Membrane</keyword>
<reference evidence="5" key="1">
    <citation type="submission" date="2022-11" db="UniProtKB">
        <authorList>
            <consortium name="WormBaseParasite"/>
        </authorList>
    </citation>
    <scope>IDENTIFICATION</scope>
</reference>
<feature type="transmembrane region" description="Helical" evidence="3">
    <location>
        <begin position="342"/>
        <end position="358"/>
    </location>
</feature>
<organism evidence="4 5">
    <name type="scientific">Meloidogyne javanica</name>
    <name type="common">Root-knot nematode worm</name>
    <dbReference type="NCBI Taxonomy" id="6303"/>
    <lineage>
        <taxon>Eukaryota</taxon>
        <taxon>Metazoa</taxon>
        <taxon>Ecdysozoa</taxon>
        <taxon>Nematoda</taxon>
        <taxon>Chromadorea</taxon>
        <taxon>Rhabditida</taxon>
        <taxon>Tylenchina</taxon>
        <taxon>Tylenchomorpha</taxon>
        <taxon>Tylenchoidea</taxon>
        <taxon>Meloidogynidae</taxon>
        <taxon>Meloidogyninae</taxon>
        <taxon>Meloidogyne</taxon>
        <taxon>Meloidogyne incognita group</taxon>
    </lineage>
</organism>
<feature type="region of interest" description="Disordered" evidence="2">
    <location>
        <begin position="435"/>
        <end position="457"/>
    </location>
</feature>
<feature type="transmembrane region" description="Helical" evidence="3">
    <location>
        <begin position="626"/>
        <end position="647"/>
    </location>
</feature>
<feature type="transmembrane region" description="Helical" evidence="3">
    <location>
        <begin position="287"/>
        <end position="309"/>
    </location>
</feature>
<dbReference type="AlphaFoldDB" id="A0A915LRU8"/>
<dbReference type="Proteomes" id="UP000887561">
    <property type="component" value="Unplaced"/>
</dbReference>
<accession>A0A915LRU8</accession>
<feature type="coiled-coil region" evidence="1">
    <location>
        <begin position="523"/>
        <end position="577"/>
    </location>
</feature>
<keyword evidence="4" id="KW-1185">Reference proteome</keyword>
<keyword evidence="1" id="KW-0175">Coiled coil</keyword>
<keyword evidence="3" id="KW-0812">Transmembrane</keyword>
<evidence type="ECO:0000313" key="4">
    <source>
        <dbReference type="Proteomes" id="UP000887561"/>
    </source>
</evidence>
<feature type="coiled-coil region" evidence="1">
    <location>
        <begin position="141"/>
        <end position="183"/>
    </location>
</feature>
<evidence type="ECO:0000313" key="5">
    <source>
        <dbReference type="WBParaSite" id="scaffold1512_cov178.g3224"/>
    </source>
</evidence>
<feature type="transmembrane region" description="Helical" evidence="3">
    <location>
        <begin position="254"/>
        <end position="275"/>
    </location>
</feature>
<dbReference type="WBParaSite" id="scaffold1512_cov178.g3224">
    <property type="protein sequence ID" value="scaffold1512_cov178.g3224"/>
    <property type="gene ID" value="scaffold1512_cov178.g3224"/>
</dbReference>
<feature type="region of interest" description="Disordered" evidence="2">
    <location>
        <begin position="62"/>
        <end position="84"/>
    </location>
</feature>